<gene>
    <name evidence="2" type="ORF">Spa11_16650</name>
</gene>
<evidence type="ECO:0000313" key="2">
    <source>
        <dbReference type="EMBL" id="QDV73469.1"/>
    </source>
</evidence>
<evidence type="ECO:0000259" key="1">
    <source>
        <dbReference type="Pfam" id="PF01261"/>
    </source>
</evidence>
<dbReference type="InterPro" id="IPR013022">
    <property type="entry name" value="Xyl_isomerase-like_TIM-brl"/>
</dbReference>
<dbReference type="InterPro" id="IPR050312">
    <property type="entry name" value="IolE/XylAMocC-like"/>
</dbReference>
<proteinExistence type="predicted"/>
<dbReference type="KEGG" id="bmei:Spa11_16650"/>
<name>A0A518K6P6_9BACT</name>
<dbReference type="InterPro" id="IPR036237">
    <property type="entry name" value="Xyl_isomerase-like_sf"/>
</dbReference>
<dbReference type="Gene3D" id="3.20.20.150">
    <property type="entry name" value="Divalent-metal-dependent TIM barrel enzymes"/>
    <property type="match status" value="1"/>
</dbReference>
<feature type="domain" description="Xylose isomerase-like TIM barrel" evidence="1">
    <location>
        <begin position="17"/>
        <end position="236"/>
    </location>
</feature>
<dbReference type="PANTHER" id="PTHR12110:SF52">
    <property type="entry name" value="XYLOSE ISOMERASE"/>
    <property type="match status" value="1"/>
</dbReference>
<dbReference type="EMBL" id="CP036349">
    <property type="protein sequence ID" value="QDV73469.1"/>
    <property type="molecule type" value="Genomic_DNA"/>
</dbReference>
<dbReference type="RefSeq" id="WP_197529826.1">
    <property type="nucleotide sequence ID" value="NZ_CP036349.1"/>
</dbReference>
<organism evidence="2 3">
    <name type="scientific">Botrimarina mediterranea</name>
    <dbReference type="NCBI Taxonomy" id="2528022"/>
    <lineage>
        <taxon>Bacteria</taxon>
        <taxon>Pseudomonadati</taxon>
        <taxon>Planctomycetota</taxon>
        <taxon>Planctomycetia</taxon>
        <taxon>Pirellulales</taxon>
        <taxon>Lacipirellulaceae</taxon>
        <taxon>Botrimarina</taxon>
    </lineage>
</organism>
<dbReference type="PANTHER" id="PTHR12110">
    <property type="entry name" value="HYDROXYPYRUVATE ISOMERASE"/>
    <property type="match status" value="1"/>
</dbReference>
<sequence length="290" mass="31303">MNQLTTYRWSFEEDLHHCRHAGYDGIAVWVRKLRDFGEERAAELISDSGLAVSNVSWEGGFTGADAVTSRENLAAARDTLALCGALGAGCLTIYSGGRNGHTSRHANRLLRAALDRLLPFAEEAGVPLAIEPMHPACADDWTIVTSLPDALELVREYDTPALRLALDTYHFPLAEEAWPILRELAGYLAVVHLGDVQTPHSVDHSRAALGEGAAPLAGIVQTLAEAGYAGFFDVKLLGPAFDEADYDRLLRQSREAFVAFGADEIAAVEVAPRDAAAPTPSPIDSCKLIW</sequence>
<dbReference type="Proteomes" id="UP000316426">
    <property type="component" value="Chromosome"/>
</dbReference>
<dbReference type="AlphaFoldDB" id="A0A518K6P6"/>
<protein>
    <submittedName>
        <fullName evidence="2">Fructoselysine 3-epimerase</fullName>
    </submittedName>
</protein>
<reference evidence="2 3" key="1">
    <citation type="submission" date="2019-02" db="EMBL/GenBank/DDBJ databases">
        <title>Deep-cultivation of Planctomycetes and their phenomic and genomic characterization uncovers novel biology.</title>
        <authorList>
            <person name="Wiegand S."/>
            <person name="Jogler M."/>
            <person name="Boedeker C."/>
            <person name="Pinto D."/>
            <person name="Vollmers J."/>
            <person name="Rivas-Marin E."/>
            <person name="Kohn T."/>
            <person name="Peeters S.H."/>
            <person name="Heuer A."/>
            <person name="Rast P."/>
            <person name="Oberbeckmann S."/>
            <person name="Bunk B."/>
            <person name="Jeske O."/>
            <person name="Meyerdierks A."/>
            <person name="Storesund J.E."/>
            <person name="Kallscheuer N."/>
            <person name="Luecker S."/>
            <person name="Lage O.M."/>
            <person name="Pohl T."/>
            <person name="Merkel B.J."/>
            <person name="Hornburger P."/>
            <person name="Mueller R.-W."/>
            <person name="Bruemmer F."/>
            <person name="Labrenz M."/>
            <person name="Spormann A.M."/>
            <person name="Op den Camp H."/>
            <person name="Overmann J."/>
            <person name="Amann R."/>
            <person name="Jetten M.S.M."/>
            <person name="Mascher T."/>
            <person name="Medema M.H."/>
            <person name="Devos D.P."/>
            <person name="Kaster A.-K."/>
            <person name="Ovreas L."/>
            <person name="Rohde M."/>
            <person name="Galperin M.Y."/>
            <person name="Jogler C."/>
        </authorList>
    </citation>
    <scope>NUCLEOTIDE SEQUENCE [LARGE SCALE GENOMIC DNA]</scope>
    <source>
        <strain evidence="2 3">Spa11</strain>
    </source>
</reference>
<accession>A0A518K6P6</accession>
<dbReference type="Pfam" id="PF01261">
    <property type="entry name" value="AP_endonuc_2"/>
    <property type="match status" value="1"/>
</dbReference>
<evidence type="ECO:0000313" key="3">
    <source>
        <dbReference type="Proteomes" id="UP000316426"/>
    </source>
</evidence>
<keyword evidence="3" id="KW-1185">Reference proteome</keyword>
<dbReference type="SUPFAM" id="SSF51658">
    <property type="entry name" value="Xylose isomerase-like"/>
    <property type="match status" value="1"/>
</dbReference>